<sequence>MFSRLHSIVDRAYYPWQTDSALKIARRSRLRAQHPRGLCLGWLRRATTNLMTFMSKIFVDTLLANILRDNVGRMWNAELCYEPDLDREPQESDPSGTSQKA</sequence>
<dbReference type="HOGENOM" id="CLU_2292764_0_0_1"/>
<proteinExistence type="predicted"/>
<protein>
    <submittedName>
        <fullName evidence="1">Uncharacterized protein</fullName>
    </submittedName>
</protein>
<evidence type="ECO:0000313" key="2">
    <source>
        <dbReference type="Proteomes" id="UP000007148"/>
    </source>
</evidence>
<dbReference type="Proteomes" id="UP000007148">
    <property type="component" value="Unassembled WGS sequence"/>
</dbReference>
<evidence type="ECO:0000313" key="1">
    <source>
        <dbReference type="EMBL" id="CCA77443.1"/>
    </source>
</evidence>
<comment type="caution">
    <text evidence="1">The sequence shown here is derived from an EMBL/GenBank/DDBJ whole genome shotgun (WGS) entry which is preliminary data.</text>
</comment>
<gene>
    <name evidence="1" type="ORF">PIIN_11420</name>
</gene>
<accession>G4U1K0</accession>
<dbReference type="AlphaFoldDB" id="G4U1K0"/>
<keyword evidence="2" id="KW-1185">Reference proteome</keyword>
<dbReference type="InParanoid" id="G4U1K0"/>
<name>G4U1K0_SERID</name>
<reference evidence="1 2" key="1">
    <citation type="journal article" date="2011" name="PLoS Pathog.">
        <title>Endophytic Life Strategies Decoded by Genome and Transcriptome Analyses of the Mutualistic Root Symbiont Piriformospora indica.</title>
        <authorList>
            <person name="Zuccaro A."/>
            <person name="Lahrmann U."/>
            <person name="Guldener U."/>
            <person name="Langen G."/>
            <person name="Pfiffi S."/>
            <person name="Biedenkopf D."/>
            <person name="Wong P."/>
            <person name="Samans B."/>
            <person name="Grimm C."/>
            <person name="Basiewicz M."/>
            <person name="Murat C."/>
            <person name="Martin F."/>
            <person name="Kogel K.H."/>
        </authorList>
    </citation>
    <scope>NUCLEOTIDE SEQUENCE [LARGE SCALE GENOMIC DNA]</scope>
    <source>
        <strain evidence="1 2">DSM 11827</strain>
    </source>
</reference>
<organism evidence="1 2">
    <name type="scientific">Serendipita indica (strain DSM 11827)</name>
    <name type="common">Root endophyte fungus</name>
    <name type="synonym">Piriformospora indica</name>
    <dbReference type="NCBI Taxonomy" id="1109443"/>
    <lineage>
        <taxon>Eukaryota</taxon>
        <taxon>Fungi</taxon>
        <taxon>Dikarya</taxon>
        <taxon>Basidiomycota</taxon>
        <taxon>Agaricomycotina</taxon>
        <taxon>Agaricomycetes</taxon>
        <taxon>Sebacinales</taxon>
        <taxon>Serendipitaceae</taxon>
        <taxon>Serendipita</taxon>
    </lineage>
</organism>
<dbReference type="EMBL" id="CAFZ01001606">
    <property type="protein sequence ID" value="CCA77443.1"/>
    <property type="molecule type" value="Genomic_DNA"/>
</dbReference>